<evidence type="ECO:0000256" key="1">
    <source>
        <dbReference type="ARBA" id="ARBA00004571"/>
    </source>
</evidence>
<keyword evidence="2 8" id="KW-0813">Transport</keyword>
<evidence type="ECO:0000256" key="5">
    <source>
        <dbReference type="ARBA" id="ARBA00023077"/>
    </source>
</evidence>
<dbReference type="InterPro" id="IPR037066">
    <property type="entry name" value="Plug_dom_sf"/>
</dbReference>
<organism evidence="13 14">
    <name type="scientific">Sphingobium chungbukense</name>
    <dbReference type="NCBI Taxonomy" id="56193"/>
    <lineage>
        <taxon>Bacteria</taxon>
        <taxon>Pseudomonadati</taxon>
        <taxon>Pseudomonadota</taxon>
        <taxon>Alphaproteobacteria</taxon>
        <taxon>Sphingomonadales</taxon>
        <taxon>Sphingomonadaceae</taxon>
        <taxon>Sphingobium</taxon>
    </lineage>
</organism>
<keyword evidence="6 8" id="KW-0472">Membrane</keyword>
<dbReference type="SUPFAM" id="SSF56935">
    <property type="entry name" value="Porins"/>
    <property type="match status" value="1"/>
</dbReference>
<evidence type="ECO:0000313" key="14">
    <source>
        <dbReference type="Proteomes" id="UP000033874"/>
    </source>
</evidence>
<dbReference type="Gene3D" id="2.170.130.10">
    <property type="entry name" value="TonB-dependent receptor, plug domain"/>
    <property type="match status" value="1"/>
</dbReference>
<evidence type="ECO:0008006" key="15">
    <source>
        <dbReference type="Google" id="ProtNLM"/>
    </source>
</evidence>
<comment type="caution">
    <text evidence="13">The sequence shown here is derived from an EMBL/GenBank/DDBJ whole genome shotgun (WGS) entry which is preliminary data.</text>
</comment>
<feature type="domain" description="TonB-dependent receptor plug" evidence="12">
    <location>
        <begin position="57"/>
        <end position="177"/>
    </location>
</feature>
<protein>
    <recommendedName>
        <fullName evidence="15">TonB-dependent receptor</fullName>
    </recommendedName>
</protein>
<dbReference type="PANTHER" id="PTHR47234:SF3">
    <property type="entry name" value="SECRETIN_TONB SHORT N-TERMINAL DOMAIN-CONTAINING PROTEIN"/>
    <property type="match status" value="1"/>
</dbReference>
<feature type="chain" id="PRO_5005650500" description="TonB-dependent receptor" evidence="10">
    <location>
        <begin position="26"/>
        <end position="861"/>
    </location>
</feature>
<accession>A0A0M3APT6</accession>
<evidence type="ECO:0000256" key="9">
    <source>
        <dbReference type="RuleBase" id="RU003357"/>
    </source>
</evidence>
<keyword evidence="3 8" id="KW-1134">Transmembrane beta strand</keyword>
<evidence type="ECO:0000259" key="11">
    <source>
        <dbReference type="Pfam" id="PF00593"/>
    </source>
</evidence>
<keyword evidence="7 8" id="KW-0998">Cell outer membrane</keyword>
<evidence type="ECO:0000313" key="13">
    <source>
        <dbReference type="EMBL" id="KKW91943.1"/>
    </source>
</evidence>
<dbReference type="InterPro" id="IPR000531">
    <property type="entry name" value="Beta-barrel_TonB"/>
</dbReference>
<keyword evidence="5 9" id="KW-0798">TonB box</keyword>
<sequence>MNNENYFLCSTAIAIVLLTTVPLFAQTAAATEGVAAEAANDAGAIIVTGVRGAPRTVAESPAPIDVVSAEKLQATGSAEFGEALSKLLPSLNFGATHAGVFSIGRPVTNRGLAPAYTLVLVNGKRRHNGAFLNNSTADTSGANPVDIDLIPTSAINRIEVLKDSAAAQYGTDAIAGVINIQLAEKEGLSGDFTYGTLYNANGKPDSWKGTIRYGTKIGDGGFLTLSGDIRKRGGAWWNLPATDTNIYGLPANRTVDQVVATSGLTRDQVLANVAQANARNAQWSRDGAHNGDPQIKAFNLSYNAELPVTENVTLYSFGTYGERDAQIGNNFRRPNSTANFTALFPDGYYPLNNIDENDFQFVGGLRGVLWGWDYDVSSSFGRNYSHQYSKLSVRPSLGANSPTSWPNLANFEFRQWTHNVELHREVEIGLAKPLQISVGGEYRLDRFRTFAGDPLAYQPATYRFQPGDQQYDWNVGVTASPVVQGAIVLSPADEADIGRKVYAGYVDLGIYPLDAWYIGAAVRAEHYSDGSGSPVGLKLNSRYEISPAFAIRGTVGTGFRAPSLTQIGYAQTDGRTSSFFNMQTGQTELRPTVAKLVTADSAVGQLLGAKPLKAEKTWNAGLGFVFAPAPALSVTLDGYYIRIKNRIERTGRLFGTGISAILAAYGLSDIEQAEYFINAADTTTKGFDLVADYSKNLGDLGKLGLTFAFNYSKTKVTDVVATPSQLFGPTGASLLGAGSVFFGGDKIGELEVLQPHTKLVSTLNWSKGIFGFSLTATRYGKYTQRTAAGDDRHFGAKIITDASISAKVTQFATLSAGATNLFDVRPETNGPGNPQTGQGYYGPSPFNPAGGYYYGRIALAF</sequence>
<dbReference type="EMBL" id="LBIC01000005">
    <property type="protein sequence ID" value="KKW91943.1"/>
    <property type="molecule type" value="Genomic_DNA"/>
</dbReference>
<dbReference type="AlphaFoldDB" id="A0A0M3APT6"/>
<dbReference type="PANTHER" id="PTHR47234">
    <property type="match status" value="1"/>
</dbReference>
<evidence type="ECO:0000256" key="4">
    <source>
        <dbReference type="ARBA" id="ARBA00022692"/>
    </source>
</evidence>
<feature type="domain" description="TonB-dependent receptor-like beta-barrel" evidence="11">
    <location>
        <begin position="470"/>
        <end position="821"/>
    </location>
</feature>
<evidence type="ECO:0000256" key="2">
    <source>
        <dbReference type="ARBA" id="ARBA00022448"/>
    </source>
</evidence>
<comment type="subcellular location">
    <subcellularLocation>
        <location evidence="1 8">Cell outer membrane</location>
        <topology evidence="1 8">Multi-pass membrane protein</topology>
    </subcellularLocation>
</comment>
<gene>
    <name evidence="13" type="ORF">YP76_12730</name>
</gene>
<name>A0A0M3APT6_9SPHN</name>
<keyword evidence="14" id="KW-1185">Reference proteome</keyword>
<evidence type="ECO:0000256" key="10">
    <source>
        <dbReference type="SAM" id="SignalP"/>
    </source>
</evidence>
<evidence type="ECO:0000256" key="7">
    <source>
        <dbReference type="ARBA" id="ARBA00023237"/>
    </source>
</evidence>
<dbReference type="STRING" id="56193.YP76_12730"/>
<feature type="signal peptide" evidence="10">
    <location>
        <begin position="1"/>
        <end position="25"/>
    </location>
</feature>
<keyword evidence="10" id="KW-0732">Signal</keyword>
<comment type="similarity">
    <text evidence="8 9">Belongs to the TonB-dependent receptor family.</text>
</comment>
<dbReference type="GO" id="GO:0009279">
    <property type="term" value="C:cell outer membrane"/>
    <property type="evidence" value="ECO:0007669"/>
    <property type="project" value="UniProtKB-SubCell"/>
</dbReference>
<dbReference type="Proteomes" id="UP000033874">
    <property type="component" value="Unassembled WGS sequence"/>
</dbReference>
<dbReference type="PATRIC" id="fig|56193.3.peg.2648"/>
<dbReference type="InterPro" id="IPR012910">
    <property type="entry name" value="Plug_dom"/>
</dbReference>
<dbReference type="RefSeq" id="WP_046763949.1">
    <property type="nucleotide sequence ID" value="NZ_LBIC01000005.1"/>
</dbReference>
<dbReference type="Gene3D" id="2.40.170.20">
    <property type="entry name" value="TonB-dependent receptor, beta-barrel domain"/>
    <property type="match status" value="1"/>
</dbReference>
<reference evidence="13 14" key="1">
    <citation type="submission" date="2015-04" db="EMBL/GenBank/DDBJ databases">
        <title>Genome sequence of aromatic hydrocarbons-degrading Sphingobium chungbukense DJ77.</title>
        <authorList>
            <person name="Kim Y.-C."/>
            <person name="Chae J.-C."/>
        </authorList>
    </citation>
    <scope>NUCLEOTIDE SEQUENCE [LARGE SCALE GENOMIC DNA]</scope>
    <source>
        <strain evidence="13 14">DJ77</strain>
    </source>
</reference>
<dbReference type="InterPro" id="IPR036942">
    <property type="entry name" value="Beta-barrel_TonB_sf"/>
</dbReference>
<dbReference type="Pfam" id="PF07715">
    <property type="entry name" value="Plug"/>
    <property type="match status" value="1"/>
</dbReference>
<proteinExistence type="inferred from homology"/>
<keyword evidence="4 8" id="KW-0812">Transmembrane</keyword>
<evidence type="ECO:0000256" key="8">
    <source>
        <dbReference type="PROSITE-ProRule" id="PRU01360"/>
    </source>
</evidence>
<evidence type="ECO:0000259" key="12">
    <source>
        <dbReference type="Pfam" id="PF07715"/>
    </source>
</evidence>
<evidence type="ECO:0000256" key="6">
    <source>
        <dbReference type="ARBA" id="ARBA00023136"/>
    </source>
</evidence>
<dbReference type="PROSITE" id="PS52016">
    <property type="entry name" value="TONB_DEPENDENT_REC_3"/>
    <property type="match status" value="1"/>
</dbReference>
<dbReference type="InterPro" id="IPR039426">
    <property type="entry name" value="TonB-dep_rcpt-like"/>
</dbReference>
<dbReference type="Pfam" id="PF00593">
    <property type="entry name" value="TonB_dep_Rec_b-barrel"/>
    <property type="match status" value="1"/>
</dbReference>
<evidence type="ECO:0000256" key="3">
    <source>
        <dbReference type="ARBA" id="ARBA00022452"/>
    </source>
</evidence>